<dbReference type="AlphaFoldDB" id="A0AAN9MES5"/>
<name>A0AAN9MES5_CANGL</name>
<dbReference type="EMBL" id="JAYMYQ010000002">
    <property type="protein sequence ID" value="KAK7349973.1"/>
    <property type="molecule type" value="Genomic_DNA"/>
</dbReference>
<protein>
    <submittedName>
        <fullName evidence="1">Uncharacterized protein</fullName>
    </submittedName>
</protein>
<organism evidence="1 2">
    <name type="scientific">Canavalia gladiata</name>
    <name type="common">Sword bean</name>
    <name type="synonym">Dolichos gladiatus</name>
    <dbReference type="NCBI Taxonomy" id="3824"/>
    <lineage>
        <taxon>Eukaryota</taxon>
        <taxon>Viridiplantae</taxon>
        <taxon>Streptophyta</taxon>
        <taxon>Embryophyta</taxon>
        <taxon>Tracheophyta</taxon>
        <taxon>Spermatophyta</taxon>
        <taxon>Magnoliopsida</taxon>
        <taxon>eudicotyledons</taxon>
        <taxon>Gunneridae</taxon>
        <taxon>Pentapetalae</taxon>
        <taxon>rosids</taxon>
        <taxon>fabids</taxon>
        <taxon>Fabales</taxon>
        <taxon>Fabaceae</taxon>
        <taxon>Papilionoideae</taxon>
        <taxon>50 kb inversion clade</taxon>
        <taxon>NPAAA clade</taxon>
        <taxon>indigoferoid/millettioid clade</taxon>
        <taxon>Phaseoleae</taxon>
        <taxon>Canavalia</taxon>
    </lineage>
</organism>
<comment type="caution">
    <text evidence="1">The sequence shown here is derived from an EMBL/GenBank/DDBJ whole genome shotgun (WGS) entry which is preliminary data.</text>
</comment>
<accession>A0AAN9MES5</accession>
<reference evidence="1 2" key="1">
    <citation type="submission" date="2024-01" db="EMBL/GenBank/DDBJ databases">
        <title>The genomes of 5 underutilized Papilionoideae crops provide insights into root nodulation and disease resistanc.</title>
        <authorList>
            <person name="Jiang F."/>
        </authorList>
    </citation>
    <scope>NUCLEOTIDE SEQUENCE [LARGE SCALE GENOMIC DNA]</scope>
    <source>
        <strain evidence="1">LVBAO_FW01</strain>
        <tissue evidence="1">Leaves</tissue>
    </source>
</reference>
<evidence type="ECO:0000313" key="2">
    <source>
        <dbReference type="Proteomes" id="UP001367508"/>
    </source>
</evidence>
<proteinExistence type="predicted"/>
<gene>
    <name evidence="1" type="ORF">VNO77_07927</name>
</gene>
<sequence length="126" mass="14450">MLSWLTVISARTSMPSRQASYPRENAYHYKAAWLHLMRLKIRGQLFGVSAGYQLAPSLGQWSNTCLYSSRQERTTSNPGGMIEFHVEDGKLVVIWLSLPDGFCHPVFMKYERDSGYPPRVQHATRE</sequence>
<dbReference type="Proteomes" id="UP001367508">
    <property type="component" value="Unassembled WGS sequence"/>
</dbReference>
<keyword evidence="2" id="KW-1185">Reference proteome</keyword>
<evidence type="ECO:0000313" key="1">
    <source>
        <dbReference type="EMBL" id="KAK7349973.1"/>
    </source>
</evidence>